<dbReference type="EMBL" id="JAYLLN010000024">
    <property type="protein sequence ID" value="MEI5985320.1"/>
    <property type="molecule type" value="Genomic_DNA"/>
</dbReference>
<evidence type="ECO:0000259" key="2">
    <source>
        <dbReference type="Pfam" id="PF19780"/>
    </source>
</evidence>
<feature type="domain" description="YCII-related" evidence="1">
    <location>
        <begin position="207"/>
        <end position="272"/>
    </location>
</feature>
<dbReference type="Pfam" id="PF19780">
    <property type="entry name" value="DUF6265"/>
    <property type="match status" value="1"/>
</dbReference>
<comment type="caution">
    <text evidence="3">The sequence shown here is derived from an EMBL/GenBank/DDBJ whole genome shotgun (WGS) entry which is preliminary data.</text>
</comment>
<proteinExistence type="predicted"/>
<dbReference type="Proteomes" id="UP001363035">
    <property type="component" value="Unassembled WGS sequence"/>
</dbReference>
<evidence type="ECO:0000313" key="4">
    <source>
        <dbReference type="Proteomes" id="UP001363035"/>
    </source>
</evidence>
<organism evidence="3 4">
    <name type="scientific">Sphingobacterium tenebrionis</name>
    <dbReference type="NCBI Taxonomy" id="3111775"/>
    <lineage>
        <taxon>Bacteria</taxon>
        <taxon>Pseudomonadati</taxon>
        <taxon>Bacteroidota</taxon>
        <taxon>Sphingobacteriia</taxon>
        <taxon>Sphingobacteriales</taxon>
        <taxon>Sphingobacteriaceae</taxon>
        <taxon>Sphingobacterium</taxon>
    </lineage>
</organism>
<keyword evidence="4" id="KW-1185">Reference proteome</keyword>
<feature type="domain" description="DUF6265" evidence="2">
    <location>
        <begin position="24"/>
        <end position="130"/>
    </location>
</feature>
<reference evidence="3 4" key="1">
    <citation type="submission" date="2024-01" db="EMBL/GenBank/DDBJ databases">
        <title>Sphingobacterium tenebrionis sp. nov., a novel endophyte isolated from tenebrio molitor intestines.</title>
        <authorList>
            <person name="Zhang C."/>
        </authorList>
    </citation>
    <scope>NUCLEOTIDE SEQUENCE [LARGE SCALE GENOMIC DNA]</scope>
    <source>
        <strain evidence="3 4">PU5-4</strain>
    </source>
</reference>
<dbReference type="InterPro" id="IPR046232">
    <property type="entry name" value="DUF6265"/>
</dbReference>
<evidence type="ECO:0000259" key="1">
    <source>
        <dbReference type="Pfam" id="PF03795"/>
    </source>
</evidence>
<accession>A0ABU8I806</accession>
<protein>
    <submittedName>
        <fullName evidence="3">DUF6265 family protein</fullName>
    </submittedName>
</protein>
<gene>
    <name evidence="3" type="ORF">VJ786_10445</name>
</gene>
<sequence length="293" mass="32311">MKQLSLIFFLILLGGSIQAQMPTFLLGTWKQEGKPLFEHWDRNQDGNLKGFSYQVLDGGEMLVSEYLDLSVEGKGLIYKATVLNQNQGKGISFEGSLVGDTYTFVNAKHSFPKVISYQKLGSDSMKVTVSGGEKQFSYKMGKVKNAKLGKEIVEHGANNASMGESYDENLAKSLGADDYGMKNYFLVVLKTGENKTTDKEFINTGFRGHMDNMGKLVKDGKLVVAGPFGKNTDQFRGIFILQNLKDIEEAKAVVDTDPAVKAGLLGYSIYPWYGSAALPMYLPYSEKISKAKP</sequence>
<name>A0ABU8I806_9SPHI</name>
<dbReference type="Pfam" id="PF03795">
    <property type="entry name" value="YCII"/>
    <property type="match status" value="1"/>
</dbReference>
<dbReference type="RefSeq" id="WP_218962221.1">
    <property type="nucleotide sequence ID" value="NZ_JAYLLN010000024.1"/>
</dbReference>
<dbReference type="InterPro" id="IPR005545">
    <property type="entry name" value="YCII"/>
</dbReference>
<evidence type="ECO:0000313" key="3">
    <source>
        <dbReference type="EMBL" id="MEI5985320.1"/>
    </source>
</evidence>